<evidence type="ECO:0000259" key="10">
    <source>
        <dbReference type="PROSITE" id="PS50262"/>
    </source>
</evidence>
<keyword evidence="7" id="KW-0325">Glycoprotein</keyword>
<evidence type="ECO:0000256" key="6">
    <source>
        <dbReference type="ARBA" id="ARBA00023170"/>
    </source>
</evidence>
<evidence type="ECO:0000256" key="4">
    <source>
        <dbReference type="ARBA" id="ARBA00023040"/>
    </source>
</evidence>
<sequence>MSANTSSTELLKNCFFHQASSIAAGLSVIFIFMIPLFVFVLTVGYQRWRKQRFCSPFSTSSHIDVFTYNVVVLDLLCVLGTNLIFLGIITNNIDIWAVGSGVFVISSTGQMLFHLLTCIERYLAVVHPIFYLHLRGSAGIRIRNITIGCVWLIAFVAVVLTSWFSVQFLTISFLLLSFTSVAFCFCSLSVLCALIRPGPGEGGRNREGADQSKQRALLTMVIITETISIWSSILVLHILTIPLFVFVLIVGFQRWRKQLFSSHFKRSTHINILTYNVVILDLLGISGINILVFGPHTDNLGIWEAGNAMFGIFSTGHMLFHLLTCVERYLAVVHPILYLRLRGSAGVRIRNITIACVWLTSVGVMTLAVWLRVSFLTLSLVLLSFTSVAFCFCSISVLCAVIRPGPGEGGRNNTRSNQLKQRALRPMVIITGTLSLKFIGSLIVSLIQTLSIPYGYVFCVMGWSSLWFHAPGSLVLPLLFLQREGTLKVCGQKPDATT</sequence>
<keyword evidence="6" id="KW-0675">Receptor</keyword>
<dbReference type="SUPFAM" id="SSF81321">
    <property type="entry name" value="Family A G protein-coupled receptor-like"/>
    <property type="match status" value="2"/>
</dbReference>
<accession>A0ABV0MT70</accession>
<feature type="transmembrane region" description="Helical" evidence="9">
    <location>
        <begin position="377"/>
        <end position="402"/>
    </location>
</feature>
<feature type="transmembrane region" description="Helical" evidence="9">
    <location>
        <begin position="145"/>
        <end position="165"/>
    </location>
</feature>
<feature type="transmembrane region" description="Helical" evidence="9">
    <location>
        <begin position="308"/>
        <end position="331"/>
    </location>
</feature>
<dbReference type="Proteomes" id="UP001476798">
    <property type="component" value="Unassembled WGS sequence"/>
</dbReference>
<keyword evidence="8" id="KW-0807">Transducer</keyword>
<dbReference type="InterPro" id="IPR017452">
    <property type="entry name" value="GPCR_Rhodpsn_7TM"/>
</dbReference>
<feature type="domain" description="G-protein coupled receptors family 1 profile" evidence="10">
    <location>
        <begin position="36"/>
        <end position="338"/>
    </location>
</feature>
<feature type="transmembrane region" description="Helical" evidence="9">
    <location>
        <begin position="423"/>
        <end position="448"/>
    </location>
</feature>
<feature type="transmembrane region" description="Helical" evidence="9">
    <location>
        <begin position="20"/>
        <end position="45"/>
    </location>
</feature>
<dbReference type="EMBL" id="JAHRIO010010688">
    <property type="protein sequence ID" value="MEQ2161623.1"/>
    <property type="molecule type" value="Genomic_DNA"/>
</dbReference>
<gene>
    <name evidence="11" type="ORF">GOODEAATRI_011326</name>
</gene>
<evidence type="ECO:0000256" key="9">
    <source>
        <dbReference type="SAM" id="Phobius"/>
    </source>
</evidence>
<dbReference type="PANTHER" id="PTHR24232">
    <property type="entry name" value="G-PROTEIN COUPLED RECEPTOR"/>
    <property type="match status" value="1"/>
</dbReference>
<evidence type="ECO:0000256" key="7">
    <source>
        <dbReference type="ARBA" id="ARBA00023180"/>
    </source>
</evidence>
<evidence type="ECO:0000313" key="12">
    <source>
        <dbReference type="Proteomes" id="UP001476798"/>
    </source>
</evidence>
<feature type="transmembrane region" description="Helical" evidence="9">
    <location>
        <begin position="454"/>
        <end position="481"/>
    </location>
</feature>
<reference evidence="11 12" key="1">
    <citation type="submission" date="2021-06" db="EMBL/GenBank/DDBJ databases">
        <authorList>
            <person name="Palmer J.M."/>
        </authorList>
    </citation>
    <scope>NUCLEOTIDE SEQUENCE [LARGE SCALE GENOMIC DNA]</scope>
    <source>
        <strain evidence="11 12">GA_2019</strain>
        <tissue evidence="11">Muscle</tissue>
    </source>
</reference>
<keyword evidence="5 9" id="KW-0472">Membrane</keyword>
<feature type="transmembrane region" description="Helical" evidence="9">
    <location>
        <begin position="239"/>
        <end position="255"/>
    </location>
</feature>
<evidence type="ECO:0000256" key="2">
    <source>
        <dbReference type="ARBA" id="ARBA00022692"/>
    </source>
</evidence>
<evidence type="ECO:0000313" key="11">
    <source>
        <dbReference type="EMBL" id="MEQ2161623.1"/>
    </source>
</evidence>
<protein>
    <recommendedName>
        <fullName evidence="10">G-protein coupled receptors family 1 profile domain-containing protein</fullName>
    </recommendedName>
</protein>
<feature type="transmembrane region" description="Helical" evidence="9">
    <location>
        <begin position="95"/>
        <end position="124"/>
    </location>
</feature>
<feature type="transmembrane region" description="Helical" evidence="9">
    <location>
        <begin position="66"/>
        <end position="89"/>
    </location>
</feature>
<dbReference type="PROSITE" id="PS50262">
    <property type="entry name" value="G_PROTEIN_RECEP_F1_2"/>
    <property type="match status" value="1"/>
</dbReference>
<comment type="caution">
    <text evidence="11">The sequence shown here is derived from an EMBL/GenBank/DDBJ whole genome shotgun (WGS) entry which is preliminary data.</text>
</comment>
<evidence type="ECO:0000256" key="3">
    <source>
        <dbReference type="ARBA" id="ARBA00022989"/>
    </source>
</evidence>
<evidence type="ECO:0000256" key="8">
    <source>
        <dbReference type="ARBA" id="ARBA00023224"/>
    </source>
</evidence>
<evidence type="ECO:0000256" key="5">
    <source>
        <dbReference type="ARBA" id="ARBA00023136"/>
    </source>
</evidence>
<feature type="transmembrane region" description="Helical" evidence="9">
    <location>
        <begin position="275"/>
        <end position="296"/>
    </location>
</feature>
<dbReference type="PANTHER" id="PTHR24232:SF41">
    <property type="entry name" value="LYSOPHOSPHATIDIC ACID RECEPTOR 4"/>
    <property type="match status" value="1"/>
</dbReference>
<proteinExistence type="predicted"/>
<organism evidence="11 12">
    <name type="scientific">Goodea atripinnis</name>
    <dbReference type="NCBI Taxonomy" id="208336"/>
    <lineage>
        <taxon>Eukaryota</taxon>
        <taxon>Metazoa</taxon>
        <taxon>Chordata</taxon>
        <taxon>Craniata</taxon>
        <taxon>Vertebrata</taxon>
        <taxon>Euteleostomi</taxon>
        <taxon>Actinopterygii</taxon>
        <taxon>Neopterygii</taxon>
        <taxon>Teleostei</taxon>
        <taxon>Neoteleostei</taxon>
        <taxon>Acanthomorphata</taxon>
        <taxon>Ovalentaria</taxon>
        <taxon>Atherinomorphae</taxon>
        <taxon>Cyprinodontiformes</taxon>
        <taxon>Goodeidae</taxon>
        <taxon>Goodea</taxon>
    </lineage>
</organism>
<feature type="transmembrane region" description="Helical" evidence="9">
    <location>
        <begin position="352"/>
        <end position="371"/>
    </location>
</feature>
<keyword evidence="12" id="KW-1185">Reference proteome</keyword>
<evidence type="ECO:0000256" key="1">
    <source>
        <dbReference type="ARBA" id="ARBA00004141"/>
    </source>
</evidence>
<comment type="subcellular location">
    <subcellularLocation>
        <location evidence="1">Membrane</location>
        <topology evidence="1">Multi-pass membrane protein</topology>
    </subcellularLocation>
</comment>
<keyword evidence="2 9" id="KW-0812">Transmembrane</keyword>
<dbReference type="Gene3D" id="1.20.1070.10">
    <property type="entry name" value="Rhodopsin 7-helix transmembrane proteins"/>
    <property type="match status" value="2"/>
</dbReference>
<feature type="transmembrane region" description="Helical" evidence="9">
    <location>
        <begin position="171"/>
        <end position="195"/>
    </location>
</feature>
<keyword evidence="3 9" id="KW-1133">Transmembrane helix</keyword>
<keyword evidence="4" id="KW-0297">G-protein coupled receptor</keyword>
<name>A0ABV0MT70_9TELE</name>